<accession>A0A2T4I5I8</accession>
<keyword evidence="3" id="KW-1185">Reference proteome</keyword>
<feature type="compositionally biased region" description="Low complexity" evidence="1">
    <location>
        <begin position="16"/>
        <end position="26"/>
    </location>
</feature>
<gene>
    <name evidence="2" type="ORF">CV103_05875</name>
</gene>
<reference evidence="2 3" key="1">
    <citation type="submission" date="2017-11" db="EMBL/GenBank/DDBJ databases">
        <title>Sphingomonas oleivorans sp. nov., isolated from oil-contaminated soil.</title>
        <authorList>
            <person name="Wang L."/>
            <person name="Chen L."/>
        </authorList>
    </citation>
    <scope>NUCLEOTIDE SEQUENCE [LARGE SCALE GENOMIC DNA]</scope>
    <source>
        <strain evidence="2 3">K101</strain>
    </source>
</reference>
<name>A0A2T4I5I8_9SPHN</name>
<sequence length="175" mass="19786">MRAPSPSRRRGHRQKAASSPAAGDASARARKPSTRWRGKYLFDNAAEFLAGAHRLRAAGDSHSREVLFHLIGCAVELSLKSYLHFRGWNDDRCRHEVRHDLVKALAAAERLGLHRRHPEVRMLTRILSPYYRCHRIRELAKRNPAPISPERALRAAEGLLDDVLAAVAERPRPKG</sequence>
<dbReference type="Proteomes" id="UP000241206">
    <property type="component" value="Unassembled WGS sequence"/>
</dbReference>
<proteinExistence type="predicted"/>
<evidence type="ECO:0008006" key="4">
    <source>
        <dbReference type="Google" id="ProtNLM"/>
    </source>
</evidence>
<dbReference type="AlphaFoldDB" id="A0A2T4I5I8"/>
<feature type="region of interest" description="Disordered" evidence="1">
    <location>
        <begin position="1"/>
        <end position="32"/>
    </location>
</feature>
<dbReference type="RefSeq" id="WP_107394286.1">
    <property type="nucleotide sequence ID" value="NZ_PHHF01000025.1"/>
</dbReference>
<evidence type="ECO:0000256" key="1">
    <source>
        <dbReference type="SAM" id="MobiDB-lite"/>
    </source>
</evidence>
<protein>
    <recommendedName>
        <fullName evidence="4">HEPN domain-containing protein</fullName>
    </recommendedName>
</protein>
<dbReference type="Gene3D" id="1.20.120.330">
    <property type="entry name" value="Nucleotidyltransferases domain 2"/>
    <property type="match status" value="1"/>
</dbReference>
<evidence type="ECO:0000313" key="2">
    <source>
        <dbReference type="EMBL" id="PTD25338.1"/>
    </source>
</evidence>
<evidence type="ECO:0000313" key="3">
    <source>
        <dbReference type="Proteomes" id="UP000241206"/>
    </source>
</evidence>
<comment type="caution">
    <text evidence="2">The sequence shown here is derived from an EMBL/GenBank/DDBJ whole genome shotgun (WGS) entry which is preliminary data.</text>
</comment>
<dbReference type="EMBL" id="PHHF01000025">
    <property type="protein sequence ID" value="PTD25338.1"/>
    <property type="molecule type" value="Genomic_DNA"/>
</dbReference>
<organism evidence="2 3">
    <name type="scientific">Edaphosphingomonas fennica</name>
    <dbReference type="NCBI Taxonomy" id="114404"/>
    <lineage>
        <taxon>Bacteria</taxon>
        <taxon>Pseudomonadati</taxon>
        <taxon>Pseudomonadota</taxon>
        <taxon>Alphaproteobacteria</taxon>
        <taxon>Sphingomonadales</taxon>
        <taxon>Rhizorhabdaceae</taxon>
        <taxon>Edaphosphingomonas</taxon>
    </lineage>
</organism>